<name>A0A1Y2D314_9FUNG</name>
<evidence type="ECO:0000256" key="1">
    <source>
        <dbReference type="ARBA" id="ARBA00007920"/>
    </source>
</evidence>
<dbReference type="Proteomes" id="UP000193642">
    <property type="component" value="Unassembled WGS sequence"/>
</dbReference>
<feature type="domain" description="DUF676" evidence="2">
    <location>
        <begin position="2"/>
        <end position="185"/>
    </location>
</feature>
<dbReference type="InterPro" id="IPR007751">
    <property type="entry name" value="DUF676_lipase-like"/>
</dbReference>
<sequence>MMHLIVLIHGFQGYASDLAFLARQIGLEAERRACQDSVHCLLVECNHERTTDSIVTQSQRIVDEISAWIQRQSNNDSIQLSLVGHSLGGVKARCVAKLVASTHPSITLAHYVSVATPHLGSKYSGLVPSPAVELFAGQMGKELVLNDNPSSPLLLQMATDPSYTIPLASFRSRTAYAWSHTIHPCSSKLQQFVQTTHASLPTPQKRLANHCGACSILFPS</sequence>
<dbReference type="PANTHER" id="PTHR12482:SF62">
    <property type="entry name" value="LIPASE ROG1-RELATED"/>
    <property type="match status" value="1"/>
</dbReference>
<dbReference type="OrthoDB" id="273452at2759"/>
<gene>
    <name evidence="3" type="ORF">BCR33DRAFT_844940</name>
</gene>
<accession>A0A1Y2D314</accession>
<protein>
    <recommendedName>
        <fullName evidence="2">DUF676 domain-containing protein</fullName>
    </recommendedName>
</protein>
<organism evidence="3 4">
    <name type="scientific">Rhizoclosmatium globosum</name>
    <dbReference type="NCBI Taxonomy" id="329046"/>
    <lineage>
        <taxon>Eukaryota</taxon>
        <taxon>Fungi</taxon>
        <taxon>Fungi incertae sedis</taxon>
        <taxon>Chytridiomycota</taxon>
        <taxon>Chytridiomycota incertae sedis</taxon>
        <taxon>Chytridiomycetes</taxon>
        <taxon>Chytridiales</taxon>
        <taxon>Chytriomycetaceae</taxon>
        <taxon>Rhizoclosmatium</taxon>
    </lineage>
</organism>
<reference evidence="3 4" key="1">
    <citation type="submission" date="2016-07" db="EMBL/GenBank/DDBJ databases">
        <title>Pervasive Adenine N6-methylation of Active Genes in Fungi.</title>
        <authorList>
            <consortium name="DOE Joint Genome Institute"/>
            <person name="Mondo S.J."/>
            <person name="Dannebaum R.O."/>
            <person name="Kuo R.C."/>
            <person name="Labutti K."/>
            <person name="Haridas S."/>
            <person name="Kuo A."/>
            <person name="Salamov A."/>
            <person name="Ahrendt S.R."/>
            <person name="Lipzen A."/>
            <person name="Sullivan W."/>
            <person name="Andreopoulos W.B."/>
            <person name="Clum A."/>
            <person name="Lindquist E."/>
            <person name="Daum C."/>
            <person name="Ramamoorthy G.K."/>
            <person name="Gryganskyi A."/>
            <person name="Culley D."/>
            <person name="Magnuson J.K."/>
            <person name="James T.Y."/>
            <person name="O'Malley M.A."/>
            <person name="Stajich J.E."/>
            <person name="Spatafora J.W."/>
            <person name="Visel A."/>
            <person name="Grigoriev I.V."/>
        </authorList>
    </citation>
    <scope>NUCLEOTIDE SEQUENCE [LARGE SCALE GENOMIC DNA]</scope>
    <source>
        <strain evidence="3 4">JEL800</strain>
    </source>
</reference>
<dbReference type="SUPFAM" id="SSF53474">
    <property type="entry name" value="alpha/beta-Hydrolases"/>
    <property type="match status" value="1"/>
</dbReference>
<evidence type="ECO:0000313" key="3">
    <source>
        <dbReference type="EMBL" id="ORY53672.1"/>
    </source>
</evidence>
<evidence type="ECO:0000259" key="2">
    <source>
        <dbReference type="Pfam" id="PF05057"/>
    </source>
</evidence>
<dbReference type="AlphaFoldDB" id="A0A1Y2D314"/>
<evidence type="ECO:0000313" key="4">
    <source>
        <dbReference type="Proteomes" id="UP000193642"/>
    </source>
</evidence>
<dbReference type="PANTHER" id="PTHR12482">
    <property type="entry name" value="LIPASE ROG1-RELATED-RELATED"/>
    <property type="match status" value="1"/>
</dbReference>
<dbReference type="InterPro" id="IPR044294">
    <property type="entry name" value="Lipase-like"/>
</dbReference>
<dbReference type="EMBL" id="MCGO01000001">
    <property type="protein sequence ID" value="ORY53672.1"/>
    <property type="molecule type" value="Genomic_DNA"/>
</dbReference>
<proteinExistence type="inferred from homology"/>
<dbReference type="Gene3D" id="3.40.50.1820">
    <property type="entry name" value="alpha/beta hydrolase"/>
    <property type="match status" value="1"/>
</dbReference>
<dbReference type="Pfam" id="PF05057">
    <property type="entry name" value="DUF676"/>
    <property type="match status" value="1"/>
</dbReference>
<comment type="caution">
    <text evidence="3">The sequence shown here is derived from an EMBL/GenBank/DDBJ whole genome shotgun (WGS) entry which is preliminary data.</text>
</comment>
<keyword evidence="4" id="KW-1185">Reference proteome</keyword>
<dbReference type="InterPro" id="IPR029058">
    <property type="entry name" value="AB_hydrolase_fold"/>
</dbReference>
<comment type="similarity">
    <text evidence="1">Belongs to the putative lipase ROG1 family.</text>
</comment>